<keyword evidence="14" id="KW-0460">Magnesium</keyword>
<dbReference type="SMART" id="SM00388">
    <property type="entry name" value="HisKA"/>
    <property type="match status" value="1"/>
</dbReference>
<evidence type="ECO:0000256" key="18">
    <source>
        <dbReference type="ARBA" id="ARBA00023016"/>
    </source>
</evidence>
<keyword evidence="19" id="KW-0843">Virulence</keyword>
<dbReference type="InterPro" id="IPR003661">
    <property type="entry name" value="HisK_dim/P_dom"/>
</dbReference>
<dbReference type="PROSITE" id="PS50109">
    <property type="entry name" value="HIS_KIN"/>
    <property type="match status" value="1"/>
</dbReference>
<dbReference type="EMBL" id="CP015220">
    <property type="protein sequence ID" value="AMY24269.1"/>
    <property type="molecule type" value="Genomic_DNA"/>
</dbReference>
<evidence type="ECO:0000256" key="19">
    <source>
        <dbReference type="ARBA" id="ARBA00023026"/>
    </source>
</evidence>
<dbReference type="Proteomes" id="UP000076038">
    <property type="component" value="Chromosome"/>
</dbReference>
<evidence type="ECO:0000313" key="26">
    <source>
        <dbReference type="EMBL" id="AMY24269.1"/>
    </source>
</evidence>
<feature type="domain" description="Histidine kinase" evidence="24">
    <location>
        <begin position="252"/>
        <end position="465"/>
    </location>
</feature>
<dbReference type="Gene3D" id="1.10.287.130">
    <property type="match status" value="1"/>
</dbReference>
<dbReference type="CDD" id="cd00082">
    <property type="entry name" value="HisKA"/>
    <property type="match status" value="1"/>
</dbReference>
<evidence type="ECO:0000313" key="27">
    <source>
        <dbReference type="Proteomes" id="UP000076038"/>
    </source>
</evidence>
<dbReference type="GO" id="GO:0000155">
    <property type="term" value="F:phosphorelay sensor kinase activity"/>
    <property type="evidence" value="ECO:0007669"/>
    <property type="project" value="InterPro"/>
</dbReference>
<comment type="catalytic activity">
    <reaction evidence="1">
        <text>ATP + protein L-histidine = ADP + protein N-phospho-L-histidine.</text>
        <dbReference type="EC" id="2.7.13.3"/>
    </reaction>
</comment>
<evidence type="ECO:0000256" key="12">
    <source>
        <dbReference type="ARBA" id="ARBA00022801"/>
    </source>
</evidence>
<evidence type="ECO:0000259" key="25">
    <source>
        <dbReference type="PROSITE" id="PS50885"/>
    </source>
</evidence>
<keyword evidence="8 26" id="KW-0808">Transferase</keyword>
<name>A0A143QMW0_RHOFA</name>
<evidence type="ECO:0000256" key="13">
    <source>
        <dbReference type="ARBA" id="ARBA00022840"/>
    </source>
</evidence>
<dbReference type="GO" id="GO:0005886">
    <property type="term" value="C:plasma membrane"/>
    <property type="evidence" value="ECO:0007669"/>
    <property type="project" value="UniProtKB-SubCell"/>
</dbReference>
<reference evidence="27" key="2">
    <citation type="submission" date="2016-04" db="EMBL/GenBank/DDBJ databases">
        <title>Complete Genome and Plasmid Sequences for Rhodococcus fascians D188 and Draft Sequences for Rhodococcus spp. Isolates PBTS 1 and PBTS 2.</title>
        <authorList>
            <person name="Stamer R."/>
            <person name="Vereecke D."/>
            <person name="Zhang Y."/>
            <person name="Schilkey F."/>
            <person name="Devitt N."/>
            <person name="Randall J."/>
        </authorList>
    </citation>
    <scope>NUCLEOTIDE SEQUENCE [LARGE SCALE GENOMIC DNA]</scope>
    <source>
        <strain evidence="27">PBTS2</strain>
    </source>
</reference>
<dbReference type="SUPFAM" id="SSF55874">
    <property type="entry name" value="ATPase domain of HSP90 chaperone/DNA topoisomerase II/histidine kinase"/>
    <property type="match status" value="1"/>
</dbReference>
<dbReference type="AlphaFoldDB" id="A0A143QMW0"/>
<evidence type="ECO:0000256" key="15">
    <source>
        <dbReference type="ARBA" id="ARBA00022912"/>
    </source>
</evidence>
<dbReference type="RefSeq" id="WP_228139175.1">
    <property type="nucleotide sequence ID" value="NZ_CP015220.1"/>
</dbReference>
<keyword evidence="23" id="KW-0472">Membrane</keyword>
<dbReference type="InterPro" id="IPR004358">
    <property type="entry name" value="Sig_transdc_His_kin-like_C"/>
</dbReference>
<dbReference type="GO" id="GO:0005524">
    <property type="term" value="F:ATP binding"/>
    <property type="evidence" value="ECO:0007669"/>
    <property type="project" value="UniProtKB-KW"/>
</dbReference>
<evidence type="ECO:0000256" key="23">
    <source>
        <dbReference type="SAM" id="Phobius"/>
    </source>
</evidence>
<dbReference type="InterPro" id="IPR003594">
    <property type="entry name" value="HATPase_dom"/>
</dbReference>
<keyword evidence="17" id="KW-0902">Two-component regulatory system</keyword>
<gene>
    <name evidence="26" type="primary">arlS_1</name>
    <name evidence="26" type="ORF">A3Q41_02978</name>
</gene>
<keyword evidence="7" id="KW-0597">Phosphoprotein</keyword>
<evidence type="ECO:0000256" key="2">
    <source>
        <dbReference type="ARBA" id="ARBA00001936"/>
    </source>
</evidence>
<keyword evidence="10" id="KW-0547">Nucleotide-binding</keyword>
<comment type="cofactor">
    <cofactor evidence="3">
        <name>Mg(2+)</name>
        <dbReference type="ChEBI" id="CHEBI:18420"/>
    </cofactor>
</comment>
<evidence type="ECO:0000256" key="8">
    <source>
        <dbReference type="ARBA" id="ARBA00022679"/>
    </source>
</evidence>
<dbReference type="PRINTS" id="PR00344">
    <property type="entry name" value="BCTRLSENSOR"/>
</dbReference>
<proteinExistence type="predicted"/>
<keyword evidence="18" id="KW-0346">Stress response</keyword>
<evidence type="ECO:0000256" key="7">
    <source>
        <dbReference type="ARBA" id="ARBA00022553"/>
    </source>
</evidence>
<evidence type="ECO:0000259" key="24">
    <source>
        <dbReference type="PROSITE" id="PS50109"/>
    </source>
</evidence>
<dbReference type="InterPro" id="IPR036890">
    <property type="entry name" value="HATPase_C_sf"/>
</dbReference>
<dbReference type="Pfam" id="PF02518">
    <property type="entry name" value="HATPase_c"/>
    <property type="match status" value="1"/>
</dbReference>
<feature type="transmembrane region" description="Helical" evidence="23">
    <location>
        <begin position="157"/>
        <end position="185"/>
    </location>
</feature>
<protein>
    <recommendedName>
        <fullName evidence="21">Signal transduction histidine-protein kinase/phosphatase MprB</fullName>
        <ecNumber evidence="5">2.7.13.3</ecNumber>
    </recommendedName>
    <alternativeName>
        <fullName evidence="22">Mycobacterial persistence regulator B</fullName>
    </alternativeName>
</protein>
<evidence type="ECO:0000256" key="5">
    <source>
        <dbReference type="ARBA" id="ARBA00012438"/>
    </source>
</evidence>
<dbReference type="PANTHER" id="PTHR44936:SF9">
    <property type="entry name" value="SENSOR PROTEIN CREC"/>
    <property type="match status" value="1"/>
</dbReference>
<dbReference type="Gene3D" id="3.30.565.10">
    <property type="entry name" value="Histidine kinase-like ATPase, C-terminal domain"/>
    <property type="match status" value="1"/>
</dbReference>
<evidence type="ECO:0000256" key="17">
    <source>
        <dbReference type="ARBA" id="ARBA00023012"/>
    </source>
</evidence>
<reference evidence="26 27" key="1">
    <citation type="journal article" date="2016" name="Genome Announc.">
        <title>Complete Genome and Plasmid Sequences for Rhodococcus fascians D188 and Draft Sequences for Rhodococcus Isolates PBTS 1 and PBTS 2.</title>
        <authorList>
            <person name="Stamler R.A."/>
            <person name="Vereecke D."/>
            <person name="Zhang Y."/>
            <person name="Schilkey F."/>
            <person name="Devitt N."/>
            <person name="Randall J.J."/>
        </authorList>
    </citation>
    <scope>NUCLEOTIDE SEQUENCE [LARGE SCALE GENOMIC DNA]</scope>
    <source>
        <strain evidence="26 27">PBTS2</strain>
    </source>
</reference>
<dbReference type="PATRIC" id="fig|1653479.3.peg.3014"/>
<dbReference type="SMART" id="SM00304">
    <property type="entry name" value="HAMP"/>
    <property type="match status" value="1"/>
</dbReference>
<evidence type="ECO:0000256" key="3">
    <source>
        <dbReference type="ARBA" id="ARBA00001946"/>
    </source>
</evidence>
<dbReference type="PROSITE" id="PS50885">
    <property type="entry name" value="HAMP"/>
    <property type="match status" value="1"/>
</dbReference>
<dbReference type="PANTHER" id="PTHR44936">
    <property type="entry name" value="SENSOR PROTEIN CREC"/>
    <property type="match status" value="1"/>
</dbReference>
<evidence type="ECO:0000256" key="1">
    <source>
        <dbReference type="ARBA" id="ARBA00000085"/>
    </source>
</evidence>
<evidence type="ECO:0000256" key="10">
    <source>
        <dbReference type="ARBA" id="ARBA00022741"/>
    </source>
</evidence>
<keyword evidence="16 23" id="KW-1133">Transmembrane helix</keyword>
<comment type="subcellular location">
    <subcellularLocation>
        <location evidence="4">Cell membrane</location>
        <topology evidence="4">Multi-pass membrane protein</topology>
    </subcellularLocation>
</comment>
<evidence type="ECO:0000256" key="21">
    <source>
        <dbReference type="ARBA" id="ARBA00040454"/>
    </source>
</evidence>
<accession>A0A143QMW0</accession>
<sequence length="471" mass="49794">MRRRVLVVLMVYSAVVVLALSVPLGLLLGRERAQRFGENRAAAATYFAELSSREDESGDSRIRESVQRYNDLYGEGIVVVDRTGAVRAASGLDTTRTDVQQALAGALRNQRGGLPSSVTPWSPSSVLVAAPIGGGTQVDGAVVIAASTDAARRDVAIGWAVIAVGALLILATVALIAATLSRWVVRPLTSLSMRVQSFGDAFHDRRPLDDSPRLESDAHVGPPEVRALSRAFDAMADDVENATAAQRRLVADTAHALRNPLAALRIRLDVLGMRVPESVAEAHQRTTLEVDRLDSVVEDLLVLAAAETPVLHRETACDVLFVLTDRVRFWSSALTVAGLTVHVADPDPGADHTVAVPEEDLVRMLDAILSNATKYAGSGAEVDIDCRAGDDHVVVSITDTGPGVSAAELPMIADRFFRASSAHGAGTGLGLAIVAALTERVGGRLEVDAHRPSGLIVRLLLPRHGSSGSLS</sequence>
<comment type="cofactor">
    <cofactor evidence="2">
        <name>Mn(2+)</name>
        <dbReference type="ChEBI" id="CHEBI:29035"/>
    </cofactor>
</comment>
<dbReference type="Gene3D" id="6.10.340.10">
    <property type="match status" value="1"/>
</dbReference>
<dbReference type="InterPro" id="IPR036097">
    <property type="entry name" value="HisK_dim/P_sf"/>
</dbReference>
<dbReference type="InterPro" id="IPR050980">
    <property type="entry name" value="2C_sensor_his_kinase"/>
</dbReference>
<keyword evidence="6" id="KW-1003">Cell membrane</keyword>
<keyword evidence="15" id="KW-0904">Protein phosphatase</keyword>
<keyword evidence="9 23" id="KW-0812">Transmembrane</keyword>
<keyword evidence="11 26" id="KW-0418">Kinase</keyword>
<feature type="domain" description="HAMP" evidence="25">
    <location>
        <begin position="182"/>
        <end position="244"/>
    </location>
</feature>
<dbReference type="KEGG" id="rhs:A3Q41_02978"/>
<evidence type="ECO:0000256" key="22">
    <source>
        <dbReference type="ARBA" id="ARBA00041776"/>
    </source>
</evidence>
<evidence type="ECO:0000256" key="16">
    <source>
        <dbReference type="ARBA" id="ARBA00022989"/>
    </source>
</evidence>
<dbReference type="InterPro" id="IPR005467">
    <property type="entry name" value="His_kinase_dom"/>
</dbReference>
<keyword evidence="12" id="KW-0378">Hydrolase</keyword>
<dbReference type="EC" id="2.7.13.3" evidence="5"/>
<evidence type="ECO:0000256" key="9">
    <source>
        <dbReference type="ARBA" id="ARBA00022692"/>
    </source>
</evidence>
<evidence type="ECO:0000256" key="11">
    <source>
        <dbReference type="ARBA" id="ARBA00022777"/>
    </source>
</evidence>
<organism evidence="26 27">
    <name type="scientific">Rhodococcoides fascians</name>
    <name type="common">Rhodococcus fascians</name>
    <dbReference type="NCBI Taxonomy" id="1828"/>
    <lineage>
        <taxon>Bacteria</taxon>
        <taxon>Bacillati</taxon>
        <taxon>Actinomycetota</taxon>
        <taxon>Actinomycetes</taxon>
        <taxon>Mycobacteriales</taxon>
        <taxon>Nocardiaceae</taxon>
        <taxon>Rhodococcoides</taxon>
    </lineage>
</organism>
<dbReference type="GO" id="GO:0004721">
    <property type="term" value="F:phosphoprotein phosphatase activity"/>
    <property type="evidence" value="ECO:0007669"/>
    <property type="project" value="UniProtKB-KW"/>
</dbReference>
<keyword evidence="20" id="KW-0464">Manganese</keyword>
<keyword evidence="13" id="KW-0067">ATP-binding</keyword>
<evidence type="ECO:0000256" key="20">
    <source>
        <dbReference type="ARBA" id="ARBA00023211"/>
    </source>
</evidence>
<evidence type="ECO:0000256" key="6">
    <source>
        <dbReference type="ARBA" id="ARBA00022475"/>
    </source>
</evidence>
<evidence type="ECO:0000256" key="4">
    <source>
        <dbReference type="ARBA" id="ARBA00004651"/>
    </source>
</evidence>
<dbReference type="InterPro" id="IPR003660">
    <property type="entry name" value="HAMP_dom"/>
</dbReference>
<evidence type="ECO:0000256" key="14">
    <source>
        <dbReference type="ARBA" id="ARBA00022842"/>
    </source>
</evidence>
<dbReference type="SUPFAM" id="SSF47384">
    <property type="entry name" value="Homodimeric domain of signal transducing histidine kinase"/>
    <property type="match status" value="1"/>
</dbReference>
<dbReference type="Pfam" id="PF00512">
    <property type="entry name" value="HisKA"/>
    <property type="match status" value="1"/>
</dbReference>
<keyword evidence="27" id="KW-1185">Reference proteome</keyword>
<dbReference type="SMART" id="SM00387">
    <property type="entry name" value="HATPase_c"/>
    <property type="match status" value="1"/>
</dbReference>